<dbReference type="Pfam" id="PF00512">
    <property type="entry name" value="HisKA"/>
    <property type="match status" value="1"/>
</dbReference>
<sequence>MRKKTLLLVILLMTISLIGLIGFQVYWIHHAVRMEEEVFDRNVNDALQQVARRLETQEAIHFLKEEAPQIRAAALSPEPPALPKAEPPRPASANKKRSKTLTLAAPAVLPAPAAKAVSPSHPLLVSPPQMAISASQMTTFSASNVLIAKTNTIGFASGKESKANLHLKGVRVEVPAGKPTEFFGKGSTDSVVIWKIIAAQIPMMDSFHRNNPTKFLSSDSGVVFRMSPDSILRAHQQDLLRQIKTKNIKEVRVVKGKGIDIIVDTLPNQTWRRAITLAKDSIGNAMALFGQATKERKAIGKVSSTTGFSSTLTPSVSQRKTKEKSTLSSLPKATPEKAPQKKAEAKAQHLNKVMQQMAVEYVRKEKPLAERLQELQVNELLTDELAARNITTPYKCSLQTAASTGNPNIVLASAGGIRLPSTLKENEYAVRLFPNDVMTAPGFLLLNFPDRNLYVWQSLLLPSAISVLFTLIIILTFSFTLYTILRQKKISEIKNDFINNMTHEFKTPIATISLALDALVNPKVRKDEARVDYYARIIKDENKACTSRWKKCCRRPSWSGERFNWLLRK</sequence>
<comment type="catalytic activity">
    <reaction evidence="1">
        <text>ATP + protein L-histidine = ADP + protein N-phospho-L-histidine.</text>
        <dbReference type="EC" id="2.7.13.3"/>
    </reaction>
</comment>
<keyword evidence="4" id="KW-1133">Transmembrane helix</keyword>
<name>A0ABR6VLB7_9BACT</name>
<protein>
    <recommendedName>
        <fullName evidence="2">histidine kinase</fullName>
        <ecNumber evidence="2">2.7.13.3</ecNumber>
    </recommendedName>
</protein>
<feature type="transmembrane region" description="Helical" evidence="4">
    <location>
        <begin position="459"/>
        <end position="485"/>
    </location>
</feature>
<comment type="caution">
    <text evidence="6">The sequence shown here is derived from an EMBL/GenBank/DDBJ whole genome shotgun (WGS) entry which is preliminary data.</text>
</comment>
<feature type="transmembrane region" description="Helical" evidence="4">
    <location>
        <begin position="7"/>
        <end position="27"/>
    </location>
</feature>
<keyword evidence="4" id="KW-0812">Transmembrane</keyword>
<evidence type="ECO:0000256" key="2">
    <source>
        <dbReference type="ARBA" id="ARBA00012438"/>
    </source>
</evidence>
<feature type="domain" description="Signal transduction histidine kinase dimerisation/phosphoacceptor" evidence="5">
    <location>
        <begin position="494"/>
        <end position="542"/>
    </location>
</feature>
<evidence type="ECO:0000313" key="6">
    <source>
        <dbReference type="EMBL" id="MBC3538055.1"/>
    </source>
</evidence>
<dbReference type="InterPro" id="IPR003661">
    <property type="entry name" value="HisK_dim/P_dom"/>
</dbReference>
<dbReference type="Proteomes" id="UP000659698">
    <property type="component" value="Unassembled WGS sequence"/>
</dbReference>
<dbReference type="EMBL" id="JACOAF010000001">
    <property type="protein sequence ID" value="MBC3538055.1"/>
    <property type="molecule type" value="Genomic_DNA"/>
</dbReference>
<feature type="compositionally biased region" description="Polar residues" evidence="3">
    <location>
        <begin position="309"/>
        <end position="318"/>
    </location>
</feature>
<dbReference type="SUPFAM" id="SSF47384">
    <property type="entry name" value="Homodimeric domain of signal transducing histidine kinase"/>
    <property type="match status" value="1"/>
</dbReference>
<accession>A0ABR6VLB7</accession>
<dbReference type="CDD" id="cd00082">
    <property type="entry name" value="HisKA"/>
    <property type="match status" value="1"/>
</dbReference>
<evidence type="ECO:0000313" key="7">
    <source>
        <dbReference type="Proteomes" id="UP000659698"/>
    </source>
</evidence>
<feature type="region of interest" description="Disordered" evidence="3">
    <location>
        <begin position="309"/>
        <end position="346"/>
    </location>
</feature>
<organism evidence="6 7">
    <name type="scientific">Rufibacter sediminis</name>
    <dbReference type="NCBI Taxonomy" id="2762756"/>
    <lineage>
        <taxon>Bacteria</taxon>
        <taxon>Pseudomonadati</taxon>
        <taxon>Bacteroidota</taxon>
        <taxon>Cytophagia</taxon>
        <taxon>Cytophagales</taxon>
        <taxon>Hymenobacteraceae</taxon>
        <taxon>Rufibacter</taxon>
    </lineage>
</organism>
<dbReference type="EC" id="2.7.13.3" evidence="2"/>
<evidence type="ECO:0000256" key="3">
    <source>
        <dbReference type="SAM" id="MobiDB-lite"/>
    </source>
</evidence>
<feature type="compositionally biased region" description="Basic and acidic residues" evidence="3">
    <location>
        <begin position="334"/>
        <end position="346"/>
    </location>
</feature>
<reference evidence="6 7" key="1">
    <citation type="journal article" date="2019" name="Int. J. Syst. Evol. Microbiol.">
        <title>Rufibacter sediminis sp. nov., isolated from freshwater lake sediment.</title>
        <authorList>
            <person name="Qu J.H."/>
            <person name="Zhang L.J."/>
            <person name="Fu Y.H."/>
            <person name="Li H.F."/>
        </authorList>
    </citation>
    <scope>NUCLEOTIDE SEQUENCE [LARGE SCALE GENOMIC DNA]</scope>
    <source>
        <strain evidence="6 7">H-1</strain>
    </source>
</reference>
<dbReference type="Gene3D" id="1.10.287.130">
    <property type="match status" value="1"/>
</dbReference>
<feature type="region of interest" description="Disordered" evidence="3">
    <location>
        <begin position="77"/>
        <end position="97"/>
    </location>
</feature>
<evidence type="ECO:0000259" key="5">
    <source>
        <dbReference type="Pfam" id="PF00512"/>
    </source>
</evidence>
<evidence type="ECO:0000256" key="4">
    <source>
        <dbReference type="SAM" id="Phobius"/>
    </source>
</evidence>
<dbReference type="InterPro" id="IPR036097">
    <property type="entry name" value="HisK_dim/P_sf"/>
</dbReference>
<keyword evidence="4" id="KW-0472">Membrane</keyword>
<keyword evidence="7" id="KW-1185">Reference proteome</keyword>
<dbReference type="RefSeq" id="WP_186631076.1">
    <property type="nucleotide sequence ID" value="NZ_JACOAF010000001.1"/>
</dbReference>
<proteinExistence type="predicted"/>
<evidence type="ECO:0000256" key="1">
    <source>
        <dbReference type="ARBA" id="ARBA00000085"/>
    </source>
</evidence>
<gene>
    <name evidence="6" type="ORF">H7U12_00080</name>
</gene>